<dbReference type="Pfam" id="PF05859">
    <property type="entry name" value="Mis12"/>
    <property type="match status" value="1"/>
</dbReference>
<accession>A0AAN9EXD8</accession>
<dbReference type="AlphaFoldDB" id="A0AAN9EXD8"/>
<evidence type="ECO:0000256" key="7">
    <source>
        <dbReference type="ARBA" id="ARBA00023054"/>
    </source>
</evidence>
<proteinExistence type="inferred from homology"/>
<dbReference type="EMBL" id="JAYKXN010000008">
    <property type="protein sequence ID" value="KAK7265056.1"/>
    <property type="molecule type" value="Genomic_DNA"/>
</dbReference>
<keyword evidence="4" id="KW-0132">Cell division</keyword>
<dbReference type="GO" id="GO:0051382">
    <property type="term" value="P:kinetochore assembly"/>
    <property type="evidence" value="ECO:0007669"/>
    <property type="project" value="TreeGrafter"/>
</dbReference>
<comment type="caution">
    <text evidence="10">The sequence shown here is derived from an EMBL/GenBank/DDBJ whole genome shotgun (WGS) entry which is preliminary data.</text>
</comment>
<name>A0AAN9EXD8_CLITE</name>
<evidence type="ECO:0000256" key="6">
    <source>
        <dbReference type="ARBA" id="ARBA00022838"/>
    </source>
</evidence>
<dbReference type="PANTHER" id="PTHR14527">
    <property type="entry name" value="PROTEIN MIS12 HOMOLOG"/>
    <property type="match status" value="1"/>
</dbReference>
<evidence type="ECO:0000313" key="11">
    <source>
        <dbReference type="Proteomes" id="UP001359559"/>
    </source>
</evidence>
<keyword evidence="3" id="KW-0158">Chromosome</keyword>
<evidence type="ECO:0000256" key="3">
    <source>
        <dbReference type="ARBA" id="ARBA00022454"/>
    </source>
</evidence>
<evidence type="ECO:0000256" key="2">
    <source>
        <dbReference type="ARBA" id="ARBA00008643"/>
    </source>
</evidence>
<protein>
    <submittedName>
        <fullName evidence="10">Uncharacterized protein</fullName>
    </submittedName>
</protein>
<sequence length="238" mass="26943">MEGSEAVFDSLNLNPQLFCNEVLNSVDYMFDEAFDFFYQDASTKINTEGTQKSQDLRKGVDCIRQRVQSVLDKQLTTWENYVLRHCFSLPQGFRMPNTDEASVNDLDPIASLDPDVDAELDSLREKLAEVGKETGMLNREIQALEGKSTVNVGHVNEAVQLYEQNNMHELFQELVTTASELQMKMGKLNTSMIGETEQMKTKRIYSSEMDLSAINPANGLSNEKIDDLEEFVTFVKSV</sequence>
<dbReference type="GO" id="GO:0051301">
    <property type="term" value="P:cell division"/>
    <property type="evidence" value="ECO:0007669"/>
    <property type="project" value="UniProtKB-KW"/>
</dbReference>
<comment type="subcellular location">
    <subcellularLocation>
        <location evidence="1">Chromosome</location>
        <location evidence="1">Centromere</location>
        <location evidence="1">Kinetochore</location>
    </subcellularLocation>
</comment>
<evidence type="ECO:0000313" key="10">
    <source>
        <dbReference type="EMBL" id="KAK7265056.1"/>
    </source>
</evidence>
<evidence type="ECO:0000256" key="8">
    <source>
        <dbReference type="ARBA" id="ARBA00023306"/>
    </source>
</evidence>
<dbReference type="PANTHER" id="PTHR14527:SF2">
    <property type="entry name" value="PROTEIN MIS12 HOMOLOG"/>
    <property type="match status" value="1"/>
</dbReference>
<dbReference type="GO" id="GO:0000070">
    <property type="term" value="P:mitotic sister chromatid segregation"/>
    <property type="evidence" value="ECO:0007669"/>
    <property type="project" value="TreeGrafter"/>
</dbReference>
<keyword evidence="9" id="KW-0137">Centromere</keyword>
<keyword evidence="6" id="KW-0995">Kinetochore</keyword>
<dbReference type="GO" id="GO:0000444">
    <property type="term" value="C:MIS12/MIND type complex"/>
    <property type="evidence" value="ECO:0007669"/>
    <property type="project" value="TreeGrafter"/>
</dbReference>
<evidence type="ECO:0000256" key="5">
    <source>
        <dbReference type="ARBA" id="ARBA00022776"/>
    </source>
</evidence>
<evidence type="ECO:0000256" key="1">
    <source>
        <dbReference type="ARBA" id="ARBA00004629"/>
    </source>
</evidence>
<gene>
    <name evidence="10" type="ORF">RJT34_32672</name>
</gene>
<evidence type="ECO:0000256" key="9">
    <source>
        <dbReference type="ARBA" id="ARBA00023328"/>
    </source>
</evidence>
<reference evidence="10 11" key="1">
    <citation type="submission" date="2024-01" db="EMBL/GenBank/DDBJ databases">
        <title>The genomes of 5 underutilized Papilionoideae crops provide insights into root nodulation and disease resistance.</title>
        <authorList>
            <person name="Yuan L."/>
        </authorList>
    </citation>
    <scope>NUCLEOTIDE SEQUENCE [LARGE SCALE GENOMIC DNA]</scope>
    <source>
        <strain evidence="10">LY-2023</strain>
        <tissue evidence="10">Leaf</tissue>
    </source>
</reference>
<dbReference type="Proteomes" id="UP001359559">
    <property type="component" value="Unassembled WGS sequence"/>
</dbReference>
<keyword evidence="11" id="KW-1185">Reference proteome</keyword>
<keyword evidence="7" id="KW-0175">Coiled coil</keyword>
<keyword evidence="5" id="KW-0498">Mitosis</keyword>
<evidence type="ECO:0000256" key="4">
    <source>
        <dbReference type="ARBA" id="ARBA00022618"/>
    </source>
</evidence>
<organism evidence="10 11">
    <name type="scientific">Clitoria ternatea</name>
    <name type="common">Butterfly pea</name>
    <dbReference type="NCBI Taxonomy" id="43366"/>
    <lineage>
        <taxon>Eukaryota</taxon>
        <taxon>Viridiplantae</taxon>
        <taxon>Streptophyta</taxon>
        <taxon>Embryophyta</taxon>
        <taxon>Tracheophyta</taxon>
        <taxon>Spermatophyta</taxon>
        <taxon>Magnoliopsida</taxon>
        <taxon>eudicotyledons</taxon>
        <taxon>Gunneridae</taxon>
        <taxon>Pentapetalae</taxon>
        <taxon>rosids</taxon>
        <taxon>fabids</taxon>
        <taxon>Fabales</taxon>
        <taxon>Fabaceae</taxon>
        <taxon>Papilionoideae</taxon>
        <taxon>50 kb inversion clade</taxon>
        <taxon>NPAAA clade</taxon>
        <taxon>indigoferoid/millettioid clade</taxon>
        <taxon>Phaseoleae</taxon>
        <taxon>Clitoria</taxon>
    </lineage>
</organism>
<dbReference type="InterPro" id="IPR008685">
    <property type="entry name" value="Centromere_Mis12"/>
</dbReference>
<comment type="similarity">
    <text evidence="2">Belongs to the mis12 family.</text>
</comment>
<dbReference type="GO" id="GO:0005634">
    <property type="term" value="C:nucleus"/>
    <property type="evidence" value="ECO:0007669"/>
    <property type="project" value="InterPro"/>
</dbReference>
<keyword evidence="8" id="KW-0131">Cell cycle</keyword>